<dbReference type="GO" id="GO:0004190">
    <property type="term" value="F:aspartic-type endopeptidase activity"/>
    <property type="evidence" value="ECO:0007669"/>
    <property type="project" value="InterPro"/>
</dbReference>
<sequence>MLSLAQIATILVFTGAAIANPVPLVDMNIEIDERSSFSIDEAHHTKRSVNTALQMIQYKRENNEPVPAALIASAKKRASKIEAALRTRGLTGSVSAKASDEFDNSFLSPLVIGGKTLHVEISTATAEFWVFSSLQPKSDLKHHSFYEVNPAHEKKGYTFDASYSGNASYLSGKVYTEKIKLGDITTTQEIGAATSVYEGFVGSSSDGLVGIGFGYTNSIEPERSLTFFETIMPQLSKKQFSVALRHGCPSSYDFGEVSPRKMASPFVYVPVEDDNEWGAWRFYGDGFAVGSKPVTKRRMLIHLTTSSSISFTDPDIVADYWSQVTGSKFDDDQDMYVFPCIAKNLPDVTFIFSGSRQVIPGKYMNLGFVDDDDKKYCYGGLQKIGGGVDFSLLGTNLFKDKYVLHDMNDEKKLRLGFAKLAPSKK</sequence>
<dbReference type="PROSITE" id="PS51767">
    <property type="entry name" value="PEPTIDASE_A1"/>
    <property type="match status" value="1"/>
</dbReference>
<dbReference type="AlphaFoldDB" id="A0A6S6W8B7"/>
<evidence type="ECO:0000313" key="3">
    <source>
        <dbReference type="Proteomes" id="UP000472372"/>
    </source>
</evidence>
<dbReference type="SUPFAM" id="SSF50630">
    <property type="entry name" value="Acid proteases"/>
    <property type="match status" value="1"/>
</dbReference>
<dbReference type="Gene3D" id="2.40.70.10">
    <property type="entry name" value="Acid Proteases"/>
    <property type="match status" value="2"/>
</dbReference>
<dbReference type="InterPro" id="IPR021109">
    <property type="entry name" value="Peptidase_aspartic_dom_sf"/>
</dbReference>
<proteinExistence type="inferred from homology"/>
<comment type="similarity">
    <text evidence="1">Belongs to the peptidase A1 family.</text>
</comment>
<dbReference type="PANTHER" id="PTHR47966">
    <property type="entry name" value="BETA-SITE APP-CLEAVING ENZYME, ISOFORM A-RELATED"/>
    <property type="match status" value="1"/>
</dbReference>
<dbReference type="GO" id="GO:0006508">
    <property type="term" value="P:proteolysis"/>
    <property type="evidence" value="ECO:0007669"/>
    <property type="project" value="InterPro"/>
</dbReference>
<dbReference type="Proteomes" id="UP000472372">
    <property type="component" value="Chromosome 8"/>
</dbReference>
<gene>
    <name evidence="2" type="ORF">PTTW11_08503</name>
</gene>
<organism evidence="2 3">
    <name type="scientific">Pyrenophora teres f. teres</name>
    <dbReference type="NCBI Taxonomy" id="97479"/>
    <lineage>
        <taxon>Eukaryota</taxon>
        <taxon>Fungi</taxon>
        <taxon>Dikarya</taxon>
        <taxon>Ascomycota</taxon>
        <taxon>Pezizomycotina</taxon>
        <taxon>Dothideomycetes</taxon>
        <taxon>Pleosporomycetidae</taxon>
        <taxon>Pleosporales</taxon>
        <taxon>Pleosporineae</taxon>
        <taxon>Pleosporaceae</taxon>
        <taxon>Pyrenophora</taxon>
    </lineage>
</organism>
<name>A0A6S6W8B7_9PLEO</name>
<dbReference type="EMBL" id="HG992984">
    <property type="protein sequence ID" value="CAE7199664.1"/>
    <property type="molecule type" value="Genomic_DNA"/>
</dbReference>
<dbReference type="InterPro" id="IPR001461">
    <property type="entry name" value="Aspartic_peptidase_A1"/>
</dbReference>
<accession>A0A6S6W8B7</accession>
<evidence type="ECO:0000256" key="1">
    <source>
        <dbReference type="ARBA" id="ARBA00007447"/>
    </source>
</evidence>
<dbReference type="Pfam" id="PF00026">
    <property type="entry name" value="Asp"/>
    <property type="match status" value="1"/>
</dbReference>
<dbReference type="PANTHER" id="PTHR47966:SF2">
    <property type="entry name" value="ASPERGILLOPEPSIN-1-RELATED"/>
    <property type="match status" value="1"/>
</dbReference>
<protein>
    <submittedName>
        <fullName evidence="2">Asp domain containing protein</fullName>
    </submittedName>
</protein>
<evidence type="ECO:0000313" key="2">
    <source>
        <dbReference type="EMBL" id="CAE7199664.1"/>
    </source>
</evidence>
<dbReference type="InterPro" id="IPR033121">
    <property type="entry name" value="PEPTIDASE_A1"/>
</dbReference>
<reference evidence="2" key="1">
    <citation type="submission" date="2021-02" db="EMBL/GenBank/DDBJ databases">
        <authorList>
            <person name="Syme A R."/>
            <person name="Syme A R."/>
            <person name="Moolhuijzen P."/>
        </authorList>
    </citation>
    <scope>NUCLEOTIDE SEQUENCE</scope>
    <source>
        <strain evidence="2">W1-1</strain>
    </source>
</reference>